<feature type="region of interest" description="Disordered" evidence="3">
    <location>
        <begin position="625"/>
        <end position="645"/>
    </location>
</feature>
<organism evidence="4 5">
    <name type="scientific">Drosophila navojoa</name>
    <name type="common">Fruit fly</name>
    <dbReference type="NCBI Taxonomy" id="7232"/>
    <lineage>
        <taxon>Eukaryota</taxon>
        <taxon>Metazoa</taxon>
        <taxon>Ecdysozoa</taxon>
        <taxon>Arthropoda</taxon>
        <taxon>Hexapoda</taxon>
        <taxon>Insecta</taxon>
        <taxon>Pterygota</taxon>
        <taxon>Neoptera</taxon>
        <taxon>Endopterygota</taxon>
        <taxon>Diptera</taxon>
        <taxon>Brachycera</taxon>
        <taxon>Muscomorpha</taxon>
        <taxon>Ephydroidea</taxon>
        <taxon>Drosophilidae</taxon>
        <taxon>Drosophila</taxon>
    </lineage>
</organism>
<feature type="compositionally biased region" description="Low complexity" evidence="3">
    <location>
        <begin position="874"/>
        <end position="891"/>
    </location>
</feature>
<feature type="compositionally biased region" description="Pro residues" evidence="3">
    <location>
        <begin position="372"/>
        <end position="393"/>
    </location>
</feature>
<feature type="region of interest" description="Disordered" evidence="3">
    <location>
        <begin position="361"/>
        <end position="400"/>
    </location>
</feature>
<evidence type="ECO:0000313" key="5">
    <source>
        <dbReference type="Proteomes" id="UP000295192"/>
    </source>
</evidence>
<sequence length="909" mass="93130">AQRPENTVMQALESLNDSQVNDFLSGKTPLNLSMRLGDHMMLIQLQLSTVNPAGGTTAATAALPPVMSGNSSVGGCSGSTSSSHSASSGALGCIYPSSSVGSHLSHARTRSSSYRLASGRIGNGHVHSHQHPSLQHSHNHYHHHHHHHHNATALAAANAGAPSRKLDQERSGNNKSSCSTTTETTSTSCGSNSNNSSSCLSATAGGSRMADTTAENGRGHHVFKTSDLSSFLSKRDYESLHNIVKSIAPRAAAAAAAAAANQASRQKSAAGVSTVPSKPLVEQSPIKSLSNLVSSSIKTTAIKNIHIAQDSESTSSLPLNIVGSSSTTATSCASGGCQQDPISAKLTSCLCTRLATASVPSVATTPTAGATPLPPLPTTTTAPPPPASTPPPSTAASRTLPNLSQSLGSLSRTSICSGTGSNSGSSCVVENSLHKTVNNPITVTRSKHRHHHHHHHHHHHYHHAALAAAARLKCQEATLTKNGTPTAAAAGTTRTSSTAELDDAGLAVSDTRTLAEASRNLTQTLRKLSKEVFTNKIDLSGGGSMGVGAGIGGGEETPRKSGSGAVIESMKNHGKGIYSGTFSGTLNPALQDRFGRPKRDISTVIHILNDLLSATPQYGRGARISFEAPSGSNTSKSSISNNNGSYSSNNGSPIASSTNTSCGNAAAAKTAAPTSLPVALHNSVRSKLYSNKPHNCAKCKSRAQQQQAAAVLAAGNCAYGECNGHYLAKGGISAGIAGSLKSSTHGCCNDADMSSDGSTSNAAAMDSSNGCMCRIRVASGGGVGLDDGQRDHMCQKCVADLANLKTKSKLDQLRLVMQQRKQKREERKLKSSPYDANAGILTATVEATPQYSAVSALVTTPLPAVKTKHNSNSTATTAAAAAAAAAAATTASPSEVSPNHIVEEVDTAA</sequence>
<dbReference type="OMA" id="GMHHGSR"/>
<comment type="subcellular location">
    <subcellularLocation>
        <location evidence="1">Nucleus</location>
    </subcellularLocation>
</comment>
<keyword evidence="5" id="KW-1185">Reference proteome</keyword>
<feature type="compositionally biased region" description="Low complexity" evidence="3">
    <location>
        <begin position="173"/>
        <end position="203"/>
    </location>
</feature>
<evidence type="ECO:0000313" key="4">
    <source>
        <dbReference type="EMBL" id="TDG39017.1"/>
    </source>
</evidence>
<protein>
    <submittedName>
        <fullName evidence="4">Uncharacterized protein</fullName>
    </submittedName>
</protein>
<accession>A0A484AQN6</accession>
<dbReference type="Proteomes" id="UP000295192">
    <property type="component" value="Unassembled WGS sequence"/>
</dbReference>
<dbReference type="InterPro" id="IPR039336">
    <property type="entry name" value="Midnolin"/>
</dbReference>
<evidence type="ECO:0000256" key="3">
    <source>
        <dbReference type="SAM" id="MobiDB-lite"/>
    </source>
</evidence>
<dbReference type="PANTHER" id="PTHR23010:SF1">
    <property type="entry name" value="MIDNOLIN"/>
    <property type="match status" value="1"/>
</dbReference>
<dbReference type="EMBL" id="LSRL02001467">
    <property type="protein sequence ID" value="TDG39017.1"/>
    <property type="molecule type" value="Genomic_DNA"/>
</dbReference>
<keyword evidence="2" id="KW-0539">Nucleus</keyword>
<comment type="caution">
    <text evidence="4">The sequence shown here is derived from an EMBL/GenBank/DDBJ whole genome shotgun (WGS) entry which is preliminary data.</text>
</comment>
<name>A0A484AQN6_DRONA</name>
<feature type="region of interest" description="Disordered" evidence="3">
    <location>
        <begin position="867"/>
        <end position="909"/>
    </location>
</feature>
<proteinExistence type="predicted"/>
<feature type="compositionally biased region" description="Low complexity" evidence="3">
    <location>
        <begin position="630"/>
        <end position="645"/>
    </location>
</feature>
<feature type="region of interest" description="Disordered" evidence="3">
    <location>
        <begin position="111"/>
        <end position="220"/>
    </location>
</feature>
<dbReference type="GO" id="GO:0005634">
    <property type="term" value="C:nucleus"/>
    <property type="evidence" value="ECO:0007669"/>
    <property type="project" value="UniProtKB-SubCell"/>
</dbReference>
<dbReference type="AlphaFoldDB" id="A0A484AQN6"/>
<gene>
    <name evidence="4" type="ORF">AWZ03_014561</name>
</gene>
<evidence type="ECO:0000256" key="1">
    <source>
        <dbReference type="ARBA" id="ARBA00004123"/>
    </source>
</evidence>
<dbReference type="OrthoDB" id="1916003at2759"/>
<feature type="compositionally biased region" description="Low complexity" evidence="3">
    <location>
        <begin position="151"/>
        <end position="161"/>
    </location>
</feature>
<feature type="non-terminal residue" evidence="4">
    <location>
        <position position="1"/>
    </location>
</feature>
<reference evidence="4 5" key="1">
    <citation type="journal article" date="2019" name="J. Hered.">
        <title>An Improved Genome Assembly for Drosophila navojoa, the Basal Species in the mojavensis Cluster.</title>
        <authorList>
            <person name="Vanderlinde T."/>
            <person name="Dupim E.G."/>
            <person name="Nazario-Yepiz N.O."/>
            <person name="Carvalho A.B."/>
        </authorList>
    </citation>
    <scope>NUCLEOTIDE SEQUENCE [LARGE SCALE GENOMIC DNA]</scope>
    <source>
        <strain evidence="4">Navoj_Jal97</strain>
        <tissue evidence="4">Whole organism</tissue>
    </source>
</reference>
<dbReference type="PANTHER" id="PTHR23010">
    <property type="entry name" value="MIDNOLIN"/>
    <property type="match status" value="1"/>
</dbReference>
<evidence type="ECO:0000256" key="2">
    <source>
        <dbReference type="ARBA" id="ARBA00023242"/>
    </source>
</evidence>
<feature type="compositionally biased region" description="Basic residues" evidence="3">
    <location>
        <begin position="137"/>
        <end position="150"/>
    </location>
</feature>